<dbReference type="PANTHER" id="PTHR42966:SF1">
    <property type="entry name" value="SIALIC ACID SYNTHASE"/>
    <property type="match status" value="1"/>
</dbReference>
<keyword evidence="4" id="KW-1185">Reference proteome</keyword>
<dbReference type="Pfam" id="PF08666">
    <property type="entry name" value="SAF"/>
    <property type="match status" value="1"/>
</dbReference>
<dbReference type="Proteomes" id="UP000599688">
    <property type="component" value="Unassembled WGS sequence"/>
</dbReference>
<dbReference type="GO" id="GO:0047444">
    <property type="term" value="F:N-acylneuraminate-9-phosphate synthase activity"/>
    <property type="evidence" value="ECO:0007669"/>
    <property type="project" value="TreeGrafter"/>
</dbReference>
<dbReference type="Gene3D" id="3.90.1210.10">
    <property type="entry name" value="Antifreeze-like/N-acetylneuraminic acid synthase C-terminal domain"/>
    <property type="match status" value="1"/>
</dbReference>
<dbReference type="InterPro" id="IPR013974">
    <property type="entry name" value="SAF"/>
</dbReference>
<dbReference type="GO" id="GO:0016051">
    <property type="term" value="P:carbohydrate biosynthetic process"/>
    <property type="evidence" value="ECO:0007669"/>
    <property type="project" value="InterPro"/>
</dbReference>
<feature type="domain" description="SAF" evidence="2">
    <location>
        <begin position="272"/>
        <end position="326"/>
    </location>
</feature>
<evidence type="ECO:0000313" key="4">
    <source>
        <dbReference type="Proteomes" id="UP000599688"/>
    </source>
</evidence>
<proteinExistence type="predicted"/>
<comment type="caution">
    <text evidence="3">The sequence shown here is derived from an EMBL/GenBank/DDBJ whole genome shotgun (WGS) entry which is preliminary data.</text>
</comment>
<evidence type="ECO:0000259" key="2">
    <source>
        <dbReference type="Pfam" id="PF08666"/>
    </source>
</evidence>
<dbReference type="SUPFAM" id="SSF51269">
    <property type="entry name" value="AFP III-like domain"/>
    <property type="match status" value="1"/>
</dbReference>
<organism evidence="3 4">
    <name type="scientific">Psychroflexus salis</name>
    <dbReference type="NCBI Taxonomy" id="1526574"/>
    <lineage>
        <taxon>Bacteria</taxon>
        <taxon>Pseudomonadati</taxon>
        <taxon>Bacteroidota</taxon>
        <taxon>Flavobacteriia</taxon>
        <taxon>Flavobacteriales</taxon>
        <taxon>Flavobacteriaceae</taxon>
        <taxon>Psychroflexus</taxon>
    </lineage>
</organism>
<dbReference type="CDD" id="cd11614">
    <property type="entry name" value="SAF_CpaB_FlgA_like"/>
    <property type="match status" value="1"/>
</dbReference>
<dbReference type="Pfam" id="PF03102">
    <property type="entry name" value="NeuB"/>
    <property type="match status" value="1"/>
</dbReference>
<evidence type="ECO:0000313" key="3">
    <source>
        <dbReference type="EMBL" id="GGE10747.1"/>
    </source>
</evidence>
<dbReference type="EMBL" id="BMGL01000005">
    <property type="protein sequence ID" value="GGE10747.1"/>
    <property type="molecule type" value="Genomic_DNA"/>
</dbReference>
<reference evidence="3 4" key="1">
    <citation type="journal article" date="2014" name="Int. J. Syst. Evol. Microbiol.">
        <title>Complete genome sequence of Corynebacterium casei LMG S-19264T (=DSM 44701T), isolated from a smear-ripened cheese.</title>
        <authorList>
            <consortium name="US DOE Joint Genome Institute (JGI-PGF)"/>
            <person name="Walter F."/>
            <person name="Albersmeier A."/>
            <person name="Kalinowski J."/>
            <person name="Ruckert C."/>
        </authorList>
    </citation>
    <scope>NUCLEOTIDE SEQUENCE [LARGE SCALE GENOMIC DNA]</scope>
    <source>
        <strain evidence="3 4">CGMCC 1.12925</strain>
    </source>
</reference>
<name>A0A916ZRK1_9FLAO</name>
<dbReference type="InterPro" id="IPR051690">
    <property type="entry name" value="PseI-like"/>
</dbReference>
<dbReference type="InterPro" id="IPR036732">
    <property type="entry name" value="AFP_Neu5c_C_sf"/>
</dbReference>
<dbReference type="RefSeq" id="WP_188405735.1">
    <property type="nucleotide sequence ID" value="NZ_BMGL01000005.1"/>
</dbReference>
<dbReference type="InterPro" id="IPR013785">
    <property type="entry name" value="Aldolase_TIM"/>
</dbReference>
<sequence>MNNFYLYTETAFHHQGDINFLKKLILNSKNAGSSGVKFQVLTNIDDFVSTYHKAYDELSDYCLSIEQWDEIFSYTKSLNLDIILMPLNIQALDLLKKHSVKYIDIHSVSFNDTSLLKAIKKSDVEIILGVGGRTLDEIILQKNNFGNKLKILMVGFQSFPSKLEKIKIAKIEQLKSIFPDLEIGYTDHSAFDDNYAILSNDYARLLGATVFEKHITIDEGEKRVDAASAVNASKISEIIERLKFIEEYIINKKNSFIMEEEEIAYRNRQLVCVAKKDFNEGEFLTEENIFLKMVHNPEDCFTEPNHIQGKKLKRTIKKDEPFTAKHF</sequence>
<dbReference type="InterPro" id="IPR013132">
    <property type="entry name" value="PseI/NeuA/B-like_N"/>
</dbReference>
<gene>
    <name evidence="3" type="ORF">GCM10010831_10280</name>
</gene>
<feature type="domain" description="PseI/NeuA/B-like" evidence="1">
    <location>
        <begin position="26"/>
        <end position="249"/>
    </location>
</feature>
<evidence type="ECO:0000259" key="1">
    <source>
        <dbReference type="Pfam" id="PF03102"/>
    </source>
</evidence>
<accession>A0A916ZRK1</accession>
<dbReference type="AlphaFoldDB" id="A0A916ZRK1"/>
<dbReference type="Gene3D" id="3.20.20.70">
    <property type="entry name" value="Aldolase class I"/>
    <property type="match status" value="1"/>
</dbReference>
<dbReference type="PANTHER" id="PTHR42966">
    <property type="entry name" value="N-ACETYLNEURAMINATE SYNTHASE"/>
    <property type="match status" value="1"/>
</dbReference>
<protein>
    <submittedName>
        <fullName evidence="3">N-acetylneuraminate synthase</fullName>
    </submittedName>
</protein>
<dbReference type="SUPFAM" id="SSF51569">
    <property type="entry name" value="Aldolase"/>
    <property type="match status" value="1"/>
</dbReference>